<dbReference type="RefSeq" id="XP_033588724.1">
    <property type="nucleotide sequence ID" value="XM_033729886.1"/>
</dbReference>
<evidence type="ECO:0000313" key="7">
    <source>
        <dbReference type="Proteomes" id="UP000799767"/>
    </source>
</evidence>
<dbReference type="GO" id="GO:0008270">
    <property type="term" value="F:zinc ion binding"/>
    <property type="evidence" value="ECO:0007669"/>
    <property type="project" value="UniProtKB-UniRule"/>
</dbReference>
<keyword evidence="3 4" id="KW-0862">Zinc</keyword>
<dbReference type="CDD" id="cd03379">
    <property type="entry name" value="beta_CA_cladeD"/>
    <property type="match status" value="1"/>
</dbReference>
<dbReference type="Gene3D" id="3.40.1050.10">
    <property type="entry name" value="Carbonic anhydrase"/>
    <property type="match status" value="1"/>
</dbReference>
<comment type="similarity">
    <text evidence="1 5">Belongs to the beta-class carbonic anhydrase family.</text>
</comment>
<keyword evidence="7" id="KW-1185">Reference proteome</keyword>
<dbReference type="EC" id="4.2.1.1" evidence="5"/>
<keyword evidence="2 4" id="KW-0479">Metal-binding</keyword>
<feature type="binding site" evidence="4">
    <location>
        <position position="75"/>
    </location>
    <ligand>
        <name>Zn(2+)</name>
        <dbReference type="ChEBI" id="CHEBI:29105"/>
    </ligand>
</feature>
<sequence>MPHIDDMKNMDLGSGVTIIITCADPRANPATYLGLNPGECPTIRNAGGRVTPEVFTSLELISAVMPVGMLVLIHHTDCGGLYVTDDDVRSALSERNPEHKDGIKDKTWHSYKNIGMDQSIKDDVAKLKAWKFLPKGAAVAGYVIDIKTGQLRNVVEPNF</sequence>
<evidence type="ECO:0000256" key="1">
    <source>
        <dbReference type="ARBA" id="ARBA00006217"/>
    </source>
</evidence>
<dbReference type="InterPro" id="IPR001765">
    <property type="entry name" value="Carbonic_anhydrase"/>
</dbReference>
<feature type="binding site" evidence="4">
    <location>
        <position position="24"/>
    </location>
    <ligand>
        <name>Zn(2+)</name>
        <dbReference type="ChEBI" id="CHEBI:29105"/>
    </ligand>
</feature>
<feature type="binding site" evidence="4">
    <location>
        <position position="78"/>
    </location>
    <ligand>
        <name>Zn(2+)</name>
        <dbReference type="ChEBI" id="CHEBI:29105"/>
    </ligand>
</feature>
<evidence type="ECO:0000256" key="5">
    <source>
        <dbReference type="RuleBase" id="RU003956"/>
    </source>
</evidence>
<dbReference type="GO" id="GO:0004089">
    <property type="term" value="F:carbonate dehydratase activity"/>
    <property type="evidence" value="ECO:0007669"/>
    <property type="project" value="UniProtKB-UniRule"/>
</dbReference>
<organism evidence="6 7">
    <name type="scientific">Neohortaea acidophila</name>
    <dbReference type="NCBI Taxonomy" id="245834"/>
    <lineage>
        <taxon>Eukaryota</taxon>
        <taxon>Fungi</taxon>
        <taxon>Dikarya</taxon>
        <taxon>Ascomycota</taxon>
        <taxon>Pezizomycotina</taxon>
        <taxon>Dothideomycetes</taxon>
        <taxon>Dothideomycetidae</taxon>
        <taxon>Mycosphaerellales</taxon>
        <taxon>Teratosphaeriaceae</taxon>
        <taxon>Neohortaea</taxon>
    </lineage>
</organism>
<dbReference type="EMBL" id="MU001637">
    <property type="protein sequence ID" value="KAF2482154.1"/>
    <property type="molecule type" value="Genomic_DNA"/>
</dbReference>
<evidence type="ECO:0000256" key="2">
    <source>
        <dbReference type="ARBA" id="ARBA00022723"/>
    </source>
</evidence>
<accession>A0A6A6PR81</accession>
<dbReference type="PANTHER" id="PTHR43175">
    <property type="entry name" value="CARBONIC ANHYDRASE"/>
    <property type="match status" value="1"/>
</dbReference>
<dbReference type="SUPFAM" id="SSF53056">
    <property type="entry name" value="beta-carbonic anhydrase, cab"/>
    <property type="match status" value="1"/>
</dbReference>
<dbReference type="OrthoDB" id="10248475at2759"/>
<dbReference type="SMART" id="SM00947">
    <property type="entry name" value="Pro_CA"/>
    <property type="match status" value="1"/>
</dbReference>
<keyword evidence="5" id="KW-0456">Lyase</keyword>
<gene>
    <name evidence="6" type="ORF">BDY17DRAFT_178451</name>
</gene>
<dbReference type="InterPro" id="IPR036874">
    <property type="entry name" value="Carbonic_anhydrase_sf"/>
</dbReference>
<dbReference type="Proteomes" id="UP000799767">
    <property type="component" value="Unassembled WGS sequence"/>
</dbReference>
<dbReference type="AlphaFoldDB" id="A0A6A6PR81"/>
<protein>
    <recommendedName>
        <fullName evidence="5">Carbonic anhydrase</fullName>
        <ecNumber evidence="5">4.2.1.1</ecNumber>
    </recommendedName>
    <alternativeName>
        <fullName evidence="5">Carbonate dehydratase</fullName>
    </alternativeName>
</protein>
<dbReference type="Pfam" id="PF00484">
    <property type="entry name" value="Pro_CA"/>
    <property type="match status" value="1"/>
</dbReference>
<evidence type="ECO:0000313" key="6">
    <source>
        <dbReference type="EMBL" id="KAF2482154.1"/>
    </source>
</evidence>
<proteinExistence type="inferred from homology"/>
<dbReference type="GeneID" id="54470888"/>
<feature type="binding site" evidence="4">
    <location>
        <position position="22"/>
    </location>
    <ligand>
        <name>Zn(2+)</name>
        <dbReference type="ChEBI" id="CHEBI:29105"/>
    </ligand>
</feature>
<reference evidence="6" key="1">
    <citation type="journal article" date="2020" name="Stud. Mycol.">
        <title>101 Dothideomycetes genomes: a test case for predicting lifestyles and emergence of pathogens.</title>
        <authorList>
            <person name="Haridas S."/>
            <person name="Albert R."/>
            <person name="Binder M."/>
            <person name="Bloem J."/>
            <person name="Labutti K."/>
            <person name="Salamov A."/>
            <person name="Andreopoulos B."/>
            <person name="Baker S."/>
            <person name="Barry K."/>
            <person name="Bills G."/>
            <person name="Bluhm B."/>
            <person name="Cannon C."/>
            <person name="Castanera R."/>
            <person name="Culley D."/>
            <person name="Daum C."/>
            <person name="Ezra D."/>
            <person name="Gonzalez J."/>
            <person name="Henrissat B."/>
            <person name="Kuo A."/>
            <person name="Liang C."/>
            <person name="Lipzen A."/>
            <person name="Lutzoni F."/>
            <person name="Magnuson J."/>
            <person name="Mondo S."/>
            <person name="Nolan M."/>
            <person name="Ohm R."/>
            <person name="Pangilinan J."/>
            <person name="Park H.-J."/>
            <person name="Ramirez L."/>
            <person name="Alfaro M."/>
            <person name="Sun H."/>
            <person name="Tritt A."/>
            <person name="Yoshinaga Y."/>
            <person name="Zwiers L.-H."/>
            <person name="Turgeon B."/>
            <person name="Goodwin S."/>
            <person name="Spatafora J."/>
            <person name="Crous P."/>
            <person name="Grigoriev I."/>
        </authorList>
    </citation>
    <scope>NUCLEOTIDE SEQUENCE</scope>
    <source>
        <strain evidence="6">CBS 113389</strain>
    </source>
</reference>
<evidence type="ECO:0000256" key="3">
    <source>
        <dbReference type="ARBA" id="ARBA00022833"/>
    </source>
</evidence>
<comment type="cofactor">
    <cofactor evidence="4">
        <name>Zn(2+)</name>
        <dbReference type="ChEBI" id="CHEBI:29105"/>
    </cofactor>
    <text evidence="4">Binds 1 zinc ion per subunit.</text>
</comment>
<comment type="catalytic activity">
    <reaction evidence="5">
        <text>hydrogencarbonate + H(+) = CO2 + H2O</text>
        <dbReference type="Rhea" id="RHEA:10748"/>
        <dbReference type="ChEBI" id="CHEBI:15377"/>
        <dbReference type="ChEBI" id="CHEBI:15378"/>
        <dbReference type="ChEBI" id="CHEBI:16526"/>
        <dbReference type="ChEBI" id="CHEBI:17544"/>
        <dbReference type="EC" id="4.2.1.1"/>
    </reaction>
</comment>
<dbReference type="PANTHER" id="PTHR43175:SF3">
    <property type="entry name" value="CARBON DISULFIDE HYDROLASE"/>
    <property type="match status" value="1"/>
</dbReference>
<comment type="function">
    <text evidence="5">Reversible hydration of carbon dioxide.</text>
</comment>
<evidence type="ECO:0000256" key="4">
    <source>
        <dbReference type="PIRSR" id="PIRSR601765-1"/>
    </source>
</evidence>
<name>A0A6A6PR81_9PEZI</name>